<protein>
    <submittedName>
        <fullName evidence="2">Uncharacterized protein</fullName>
    </submittedName>
</protein>
<evidence type="ECO:0000256" key="1">
    <source>
        <dbReference type="SAM" id="MobiDB-lite"/>
    </source>
</evidence>
<reference evidence="2" key="1">
    <citation type="journal article" date="2020" name="G3 (Bethesda)">
        <title>High-Quality Assemblies for Three Invasive Social Wasps from the &lt;i&gt;Vespula&lt;/i&gt; Genus.</title>
        <authorList>
            <person name="Harrop T.W.R."/>
            <person name="Guhlin J."/>
            <person name="McLaughlin G.M."/>
            <person name="Permina E."/>
            <person name="Stockwell P."/>
            <person name="Gilligan J."/>
            <person name="Le Lec M.F."/>
            <person name="Gruber M.A.M."/>
            <person name="Quinn O."/>
            <person name="Lovegrove M."/>
            <person name="Duncan E.J."/>
            <person name="Remnant E.J."/>
            <person name="Van Eeckhoven J."/>
            <person name="Graham B."/>
            <person name="Knapp R.A."/>
            <person name="Langford K.W."/>
            <person name="Kronenberg Z."/>
            <person name="Press M.O."/>
            <person name="Eacker S.M."/>
            <person name="Wilson-Rankin E.E."/>
            <person name="Purcell J."/>
            <person name="Lester P.J."/>
            <person name="Dearden P.K."/>
        </authorList>
    </citation>
    <scope>NUCLEOTIDE SEQUENCE</scope>
    <source>
        <strain evidence="2">Marl-1</strain>
    </source>
</reference>
<sequence>MNKIRYLQLERPKGYGHSCKAQLLIKGDGTIFATYLLCSNSGSMPGNISFQRIERYAASVRGYTRLRLERFFIRMSDGAYGSSVKKEVLRINVEEKEEIKGSTRDEEVEGESKYNDSNQTDVGLWPNIDFVKLDLNSKVPNTAYRKDEVEWIIERFRE</sequence>
<evidence type="ECO:0000313" key="3">
    <source>
        <dbReference type="Proteomes" id="UP000614350"/>
    </source>
</evidence>
<feature type="region of interest" description="Disordered" evidence="1">
    <location>
        <begin position="97"/>
        <end position="116"/>
    </location>
</feature>
<evidence type="ECO:0000313" key="2">
    <source>
        <dbReference type="EMBL" id="KAF7379412.1"/>
    </source>
</evidence>
<dbReference type="EMBL" id="JACSEA010000023">
    <property type="protein sequence ID" value="KAF7379412.1"/>
    <property type="molecule type" value="Genomic_DNA"/>
</dbReference>
<name>A0A834MN16_VESVU</name>
<keyword evidence="3" id="KW-1185">Reference proteome</keyword>
<comment type="caution">
    <text evidence="2">The sequence shown here is derived from an EMBL/GenBank/DDBJ whole genome shotgun (WGS) entry which is preliminary data.</text>
</comment>
<dbReference type="AlphaFoldDB" id="A0A834MN16"/>
<gene>
    <name evidence="2" type="ORF">HZH66_014783</name>
</gene>
<organism evidence="2 3">
    <name type="scientific">Vespula vulgaris</name>
    <name type="common">Yellow jacket</name>
    <name type="synonym">Wasp</name>
    <dbReference type="NCBI Taxonomy" id="7454"/>
    <lineage>
        <taxon>Eukaryota</taxon>
        <taxon>Metazoa</taxon>
        <taxon>Ecdysozoa</taxon>
        <taxon>Arthropoda</taxon>
        <taxon>Hexapoda</taxon>
        <taxon>Insecta</taxon>
        <taxon>Pterygota</taxon>
        <taxon>Neoptera</taxon>
        <taxon>Endopterygota</taxon>
        <taxon>Hymenoptera</taxon>
        <taxon>Apocrita</taxon>
        <taxon>Aculeata</taxon>
        <taxon>Vespoidea</taxon>
        <taxon>Vespidae</taxon>
        <taxon>Vespinae</taxon>
        <taxon>Vespula</taxon>
    </lineage>
</organism>
<accession>A0A834MN16</accession>
<proteinExistence type="predicted"/>
<dbReference type="Proteomes" id="UP000614350">
    <property type="component" value="Unassembled WGS sequence"/>
</dbReference>
<feature type="compositionally biased region" description="Basic and acidic residues" evidence="1">
    <location>
        <begin position="97"/>
        <end position="114"/>
    </location>
</feature>